<name>X1GEL7_9ZZZZ</name>
<dbReference type="EMBL" id="BARU01019688">
    <property type="protein sequence ID" value="GAH55662.1"/>
    <property type="molecule type" value="Genomic_DNA"/>
</dbReference>
<protein>
    <submittedName>
        <fullName evidence="1">Uncharacterized protein</fullName>
    </submittedName>
</protein>
<organism evidence="1">
    <name type="scientific">marine sediment metagenome</name>
    <dbReference type="NCBI Taxonomy" id="412755"/>
    <lineage>
        <taxon>unclassified sequences</taxon>
        <taxon>metagenomes</taxon>
        <taxon>ecological metagenomes</taxon>
    </lineage>
</organism>
<evidence type="ECO:0000313" key="1">
    <source>
        <dbReference type="EMBL" id="GAH55662.1"/>
    </source>
</evidence>
<proteinExistence type="predicted"/>
<gene>
    <name evidence="1" type="ORF">S03H2_32401</name>
</gene>
<comment type="caution">
    <text evidence="1">The sequence shown here is derived from an EMBL/GenBank/DDBJ whole genome shotgun (WGS) entry which is preliminary data.</text>
</comment>
<sequence length="110" mass="12567">MEIQLGTPEHEVTFYFASVTTRRVKIYSEHTCLDGSKKIQQAPIIKKRFEITFVKIFDETHENITNLNIEYAKGTVLNLIYNDITYSVVFLGELTSSTSVYGTAIILQEV</sequence>
<dbReference type="AlphaFoldDB" id="X1GEL7"/>
<accession>X1GEL7</accession>
<reference evidence="1" key="1">
    <citation type="journal article" date="2014" name="Front. Microbiol.">
        <title>High frequency of phylogenetically diverse reductive dehalogenase-homologous genes in deep subseafloor sedimentary metagenomes.</title>
        <authorList>
            <person name="Kawai M."/>
            <person name="Futagami T."/>
            <person name="Toyoda A."/>
            <person name="Takaki Y."/>
            <person name="Nishi S."/>
            <person name="Hori S."/>
            <person name="Arai W."/>
            <person name="Tsubouchi T."/>
            <person name="Morono Y."/>
            <person name="Uchiyama I."/>
            <person name="Ito T."/>
            <person name="Fujiyama A."/>
            <person name="Inagaki F."/>
            <person name="Takami H."/>
        </authorList>
    </citation>
    <scope>NUCLEOTIDE SEQUENCE</scope>
    <source>
        <strain evidence="1">Expedition CK06-06</strain>
    </source>
</reference>